<feature type="domain" description="NACHT" evidence="1">
    <location>
        <begin position="15"/>
        <end position="136"/>
    </location>
</feature>
<keyword evidence="3" id="KW-1185">Reference proteome</keyword>
<dbReference type="PANTHER" id="PTHR35205">
    <property type="entry name" value="NB-ARC AND TPR DOMAIN PROTEIN"/>
    <property type="match status" value="1"/>
</dbReference>
<dbReference type="GeneID" id="85318335"/>
<dbReference type="EMBL" id="JAUIRO010000007">
    <property type="protein sequence ID" value="KAK0706183.1"/>
    <property type="molecule type" value="Genomic_DNA"/>
</dbReference>
<comment type="caution">
    <text evidence="2">The sequence shown here is derived from an EMBL/GenBank/DDBJ whole genome shotgun (WGS) entry which is preliminary data.</text>
</comment>
<reference evidence="2" key="1">
    <citation type="submission" date="2023-06" db="EMBL/GenBank/DDBJ databases">
        <title>Genome-scale phylogeny and comparative genomics of the fungal order Sordariales.</title>
        <authorList>
            <consortium name="Lawrence Berkeley National Laboratory"/>
            <person name="Hensen N."/>
            <person name="Bonometti L."/>
            <person name="Westerberg I."/>
            <person name="Brannstrom I.O."/>
            <person name="Guillou S."/>
            <person name="Cros-Aarteil S."/>
            <person name="Calhoun S."/>
            <person name="Haridas S."/>
            <person name="Kuo A."/>
            <person name="Mondo S."/>
            <person name="Pangilinan J."/>
            <person name="Riley R."/>
            <person name="LaButti K."/>
            <person name="Andreopoulos B."/>
            <person name="Lipzen A."/>
            <person name="Chen C."/>
            <person name="Yanf M."/>
            <person name="Daum C."/>
            <person name="Ng V."/>
            <person name="Clum A."/>
            <person name="Steindorff A."/>
            <person name="Ohm R."/>
            <person name="Martin F."/>
            <person name="Silar P."/>
            <person name="Natvig D."/>
            <person name="Lalanne C."/>
            <person name="Gautier V."/>
            <person name="Ament-velasquez S.L."/>
            <person name="Kruys A."/>
            <person name="Hutchinson M.I."/>
            <person name="Powell A.J."/>
            <person name="Barry K."/>
            <person name="Miller A.N."/>
            <person name="Grigoriev I.V."/>
            <person name="Debuchy R."/>
            <person name="Gladieux P."/>
            <person name="Thoren M.H."/>
            <person name="Johannesson H."/>
        </authorList>
    </citation>
    <scope>NUCLEOTIDE SEQUENCE</scope>
    <source>
        <strain evidence="2">SMH2392-1A</strain>
    </source>
</reference>
<dbReference type="PRINTS" id="PR00364">
    <property type="entry name" value="DISEASERSIST"/>
</dbReference>
<dbReference type="GO" id="GO:0043531">
    <property type="term" value="F:ADP binding"/>
    <property type="evidence" value="ECO:0007669"/>
    <property type="project" value="InterPro"/>
</dbReference>
<dbReference type="InterPro" id="IPR027417">
    <property type="entry name" value="P-loop_NTPase"/>
</dbReference>
<evidence type="ECO:0000313" key="2">
    <source>
        <dbReference type="EMBL" id="KAK0706183.1"/>
    </source>
</evidence>
<dbReference type="GO" id="GO:0016787">
    <property type="term" value="F:hydrolase activity"/>
    <property type="evidence" value="ECO:0007669"/>
    <property type="project" value="UniProtKB-KW"/>
</dbReference>
<keyword evidence="2" id="KW-0378">Hydrolase</keyword>
<evidence type="ECO:0000313" key="3">
    <source>
        <dbReference type="Proteomes" id="UP001172101"/>
    </source>
</evidence>
<organism evidence="2 3">
    <name type="scientific">Lasiosphaeria miniovina</name>
    <dbReference type="NCBI Taxonomy" id="1954250"/>
    <lineage>
        <taxon>Eukaryota</taxon>
        <taxon>Fungi</taxon>
        <taxon>Dikarya</taxon>
        <taxon>Ascomycota</taxon>
        <taxon>Pezizomycotina</taxon>
        <taxon>Sordariomycetes</taxon>
        <taxon>Sordariomycetidae</taxon>
        <taxon>Sordariales</taxon>
        <taxon>Lasiosphaeriaceae</taxon>
        <taxon>Lasiosphaeria</taxon>
    </lineage>
</organism>
<dbReference type="Pfam" id="PF05729">
    <property type="entry name" value="NACHT"/>
    <property type="match status" value="1"/>
</dbReference>
<evidence type="ECO:0000259" key="1">
    <source>
        <dbReference type="Pfam" id="PF05729"/>
    </source>
</evidence>
<name>A0AA39ZYW7_9PEZI</name>
<dbReference type="AlphaFoldDB" id="A0AA39ZYW7"/>
<protein>
    <submittedName>
        <fullName evidence="2">P-loop containing nucleoside triphosphate hydrolase protein</fullName>
    </submittedName>
</protein>
<dbReference type="RefSeq" id="XP_060291277.1">
    <property type="nucleotide sequence ID" value="XM_060435065.1"/>
</dbReference>
<dbReference type="Gene3D" id="3.40.50.300">
    <property type="entry name" value="P-loop containing nucleotide triphosphate hydrolases"/>
    <property type="match status" value="1"/>
</dbReference>
<dbReference type="InterPro" id="IPR007111">
    <property type="entry name" value="NACHT_NTPase"/>
</dbReference>
<dbReference type="Proteomes" id="UP001172101">
    <property type="component" value="Unassembled WGS sequence"/>
</dbReference>
<proteinExistence type="predicted"/>
<dbReference type="PANTHER" id="PTHR35205:SF1">
    <property type="entry name" value="ZU5 DOMAIN-CONTAINING PROTEIN"/>
    <property type="match status" value="1"/>
</dbReference>
<accession>A0AA39ZYW7</accession>
<dbReference type="SUPFAM" id="SSF52540">
    <property type="entry name" value="P-loop containing nucleoside triphosphate hydrolases"/>
    <property type="match status" value="1"/>
</dbReference>
<sequence length="296" mass="32612">MRDHLDPLKPGRKGMVLFGLAGSGKTQLALKFVQVFGNRYSAIIWINASSSPQLSQSLTEAADFIKASLWPSKDHPNTYYGKETAKIVTPRLRSTVHNRWLLVIDSVDDIESTDFRNLIPECKHGSTIITSTRRTAAELFEAVGFSSRDIDSLDDLSATQLLLASSSPLVGASNQNFAAYHEEPGKIARELYGIPLALEQAGALIRKRIVSLESFVERYRTHYKALMAKRPARGATSYEKGHSVLSVMSLLFLSIQNESPESAHLLVVLTVLSLRKIPLSLLKETYVAVTVGQTGN</sequence>
<gene>
    <name evidence="2" type="ORF">B0T26DRAFT_444961</name>
</gene>